<dbReference type="Proteomes" id="UP000514509">
    <property type="component" value="Plasmid unnamed"/>
</dbReference>
<proteinExistence type="predicted"/>
<dbReference type="KEGG" id="add:HUW48_00065"/>
<evidence type="ECO:0000313" key="2">
    <source>
        <dbReference type="Proteomes" id="UP000514509"/>
    </source>
</evidence>
<sequence>MLMITLKQFHELTPAEQLTMLWENGLYLASRQQVDASEVNLYQVGDFFVEICFYSLNDFRFVQAFADTGLLLPYLEQVNIDHLYK</sequence>
<keyword evidence="2" id="KW-1185">Reference proteome</keyword>
<dbReference type="AlphaFoldDB" id="A0A7L7L129"/>
<protein>
    <submittedName>
        <fullName evidence="1">Uncharacterized protein</fullName>
    </submittedName>
</protein>
<name>A0A7L7L129_9BACT</name>
<geneLocation type="plasmid" evidence="1 2">
    <name>unnamed</name>
</geneLocation>
<dbReference type="RefSeq" id="WP_182411444.1">
    <property type="nucleotide sequence ID" value="NZ_CP055152.1"/>
</dbReference>
<evidence type="ECO:0000313" key="1">
    <source>
        <dbReference type="EMBL" id="QMU26503.1"/>
    </source>
</evidence>
<reference evidence="1 2" key="1">
    <citation type="submission" date="2020-08" db="EMBL/GenBank/DDBJ databases">
        <title>Adhaeribacter dokdonensis sp. nov., isolated from the rhizosphere of Elymus tsukushiensis, a plant native to the Dokdo Islands, Republic of Korea.</title>
        <authorList>
            <person name="Ghim S.Y."/>
        </authorList>
    </citation>
    <scope>NUCLEOTIDE SEQUENCE [LARGE SCALE GENOMIC DNA]</scope>
    <source>
        <strain evidence="1 2">KUDC8001</strain>
        <plasmid evidence="1 2">unnamed</plasmid>
    </source>
</reference>
<keyword evidence="1" id="KW-0614">Plasmid</keyword>
<accession>A0A7L7L129</accession>
<dbReference type="EMBL" id="CP055152">
    <property type="protein sequence ID" value="QMU26503.1"/>
    <property type="molecule type" value="Genomic_DNA"/>
</dbReference>
<gene>
    <name evidence="1" type="ORF">HUW48_00065</name>
</gene>
<organism evidence="1 2">
    <name type="scientific">Adhaeribacter radiodurans</name>
    <dbReference type="NCBI Taxonomy" id="2745197"/>
    <lineage>
        <taxon>Bacteria</taxon>
        <taxon>Pseudomonadati</taxon>
        <taxon>Bacteroidota</taxon>
        <taxon>Cytophagia</taxon>
        <taxon>Cytophagales</taxon>
        <taxon>Hymenobacteraceae</taxon>
        <taxon>Adhaeribacter</taxon>
    </lineage>
</organism>